<keyword evidence="2" id="KW-1185">Reference proteome</keyword>
<dbReference type="Proteomes" id="UP000001292">
    <property type="component" value="Unassembled WGS sequence"/>
</dbReference>
<evidence type="ECO:0000313" key="2">
    <source>
        <dbReference type="Proteomes" id="UP000001292"/>
    </source>
</evidence>
<protein>
    <submittedName>
        <fullName evidence="1">GM14508</fullName>
    </submittedName>
</protein>
<reference evidence="1 2" key="1">
    <citation type="journal article" date="2007" name="Nature">
        <title>Evolution of genes and genomes on the Drosophila phylogeny.</title>
        <authorList>
            <consortium name="Drosophila 12 Genomes Consortium"/>
            <person name="Clark A.G."/>
            <person name="Eisen M.B."/>
            <person name="Smith D.R."/>
            <person name="Bergman C.M."/>
            <person name="Oliver B."/>
            <person name="Markow T.A."/>
            <person name="Kaufman T.C."/>
            <person name="Kellis M."/>
            <person name="Gelbart W."/>
            <person name="Iyer V.N."/>
            <person name="Pollard D.A."/>
            <person name="Sackton T.B."/>
            <person name="Larracuente A.M."/>
            <person name="Singh N.D."/>
            <person name="Abad J.P."/>
            <person name="Abt D.N."/>
            <person name="Adryan B."/>
            <person name="Aguade M."/>
            <person name="Akashi H."/>
            <person name="Anderson W.W."/>
            <person name="Aquadro C.F."/>
            <person name="Ardell D.H."/>
            <person name="Arguello R."/>
            <person name="Artieri C.G."/>
            <person name="Barbash D.A."/>
            <person name="Barker D."/>
            <person name="Barsanti P."/>
            <person name="Batterham P."/>
            <person name="Batzoglou S."/>
            <person name="Begun D."/>
            <person name="Bhutkar A."/>
            <person name="Blanco E."/>
            <person name="Bosak S.A."/>
            <person name="Bradley R.K."/>
            <person name="Brand A.D."/>
            <person name="Brent M.R."/>
            <person name="Brooks A.N."/>
            <person name="Brown R.H."/>
            <person name="Butlin R.K."/>
            <person name="Caggese C."/>
            <person name="Calvi B.R."/>
            <person name="Bernardo de Carvalho A."/>
            <person name="Caspi A."/>
            <person name="Castrezana S."/>
            <person name="Celniker S.E."/>
            <person name="Chang J.L."/>
            <person name="Chapple C."/>
            <person name="Chatterji S."/>
            <person name="Chinwalla A."/>
            <person name="Civetta A."/>
            <person name="Clifton S.W."/>
            <person name="Comeron J.M."/>
            <person name="Costello J.C."/>
            <person name="Coyne J.A."/>
            <person name="Daub J."/>
            <person name="David R.G."/>
            <person name="Delcher A.L."/>
            <person name="Delehaunty K."/>
            <person name="Do C.B."/>
            <person name="Ebling H."/>
            <person name="Edwards K."/>
            <person name="Eickbush T."/>
            <person name="Evans J.D."/>
            <person name="Filipski A."/>
            <person name="Findeiss S."/>
            <person name="Freyhult E."/>
            <person name="Fulton L."/>
            <person name="Fulton R."/>
            <person name="Garcia A.C."/>
            <person name="Gardiner A."/>
            <person name="Garfield D.A."/>
            <person name="Garvin B.E."/>
            <person name="Gibson G."/>
            <person name="Gilbert D."/>
            <person name="Gnerre S."/>
            <person name="Godfrey J."/>
            <person name="Good R."/>
            <person name="Gotea V."/>
            <person name="Gravely B."/>
            <person name="Greenberg A.J."/>
            <person name="Griffiths-Jones S."/>
            <person name="Gross S."/>
            <person name="Guigo R."/>
            <person name="Gustafson E.A."/>
            <person name="Haerty W."/>
            <person name="Hahn M.W."/>
            <person name="Halligan D.L."/>
            <person name="Halpern A.L."/>
            <person name="Halter G.M."/>
            <person name="Han M.V."/>
            <person name="Heger A."/>
            <person name="Hillier L."/>
            <person name="Hinrichs A.S."/>
            <person name="Holmes I."/>
            <person name="Hoskins R.A."/>
            <person name="Hubisz M.J."/>
            <person name="Hultmark D."/>
            <person name="Huntley M.A."/>
            <person name="Jaffe D.B."/>
            <person name="Jagadeeshan S."/>
            <person name="Jeck W.R."/>
            <person name="Johnson J."/>
            <person name="Jones C.D."/>
            <person name="Jordan W.C."/>
            <person name="Karpen G.H."/>
            <person name="Kataoka E."/>
            <person name="Keightley P.D."/>
            <person name="Kheradpour P."/>
            <person name="Kirkness E.F."/>
            <person name="Koerich L.B."/>
            <person name="Kristiansen K."/>
            <person name="Kudrna D."/>
            <person name="Kulathinal R.J."/>
            <person name="Kumar S."/>
            <person name="Kwok R."/>
            <person name="Lander E."/>
            <person name="Langley C.H."/>
            <person name="Lapoint R."/>
            <person name="Lazzaro B.P."/>
            <person name="Lee S.J."/>
            <person name="Levesque L."/>
            <person name="Li R."/>
            <person name="Lin C.F."/>
            <person name="Lin M.F."/>
            <person name="Lindblad-Toh K."/>
            <person name="Llopart A."/>
            <person name="Long M."/>
            <person name="Low L."/>
            <person name="Lozovsky E."/>
            <person name="Lu J."/>
            <person name="Luo M."/>
            <person name="Machado C.A."/>
            <person name="Makalowski W."/>
            <person name="Marzo M."/>
            <person name="Matsuda M."/>
            <person name="Matzkin L."/>
            <person name="McAllister B."/>
            <person name="McBride C.S."/>
            <person name="McKernan B."/>
            <person name="McKernan K."/>
            <person name="Mendez-Lago M."/>
            <person name="Minx P."/>
            <person name="Mollenhauer M.U."/>
            <person name="Montooth K."/>
            <person name="Mount S.M."/>
            <person name="Mu X."/>
            <person name="Myers E."/>
            <person name="Negre B."/>
            <person name="Newfeld S."/>
            <person name="Nielsen R."/>
            <person name="Noor M.A."/>
            <person name="O'Grady P."/>
            <person name="Pachter L."/>
            <person name="Papaceit M."/>
            <person name="Parisi M.J."/>
            <person name="Parisi M."/>
            <person name="Parts L."/>
            <person name="Pedersen J.S."/>
            <person name="Pesole G."/>
            <person name="Phillippy A.M."/>
            <person name="Ponting C.P."/>
            <person name="Pop M."/>
            <person name="Porcelli D."/>
            <person name="Powell J.R."/>
            <person name="Prohaska S."/>
            <person name="Pruitt K."/>
            <person name="Puig M."/>
            <person name="Quesneville H."/>
            <person name="Ram K.R."/>
            <person name="Rand D."/>
            <person name="Rasmussen M.D."/>
            <person name="Reed L.K."/>
            <person name="Reenan R."/>
            <person name="Reily A."/>
            <person name="Remington K.A."/>
            <person name="Rieger T.T."/>
            <person name="Ritchie M.G."/>
            <person name="Robin C."/>
            <person name="Rogers Y.H."/>
            <person name="Rohde C."/>
            <person name="Rozas J."/>
            <person name="Rubenfield M.J."/>
            <person name="Ruiz A."/>
            <person name="Russo S."/>
            <person name="Salzberg S.L."/>
            <person name="Sanchez-Gracia A."/>
            <person name="Saranga D.J."/>
            <person name="Sato H."/>
            <person name="Schaeffer S.W."/>
            <person name="Schatz M.C."/>
            <person name="Schlenke T."/>
            <person name="Schwartz R."/>
            <person name="Segarra C."/>
            <person name="Singh R.S."/>
            <person name="Sirot L."/>
            <person name="Sirota M."/>
            <person name="Sisneros N.B."/>
            <person name="Smith C.D."/>
            <person name="Smith T.F."/>
            <person name="Spieth J."/>
            <person name="Stage D.E."/>
            <person name="Stark A."/>
            <person name="Stephan W."/>
            <person name="Strausberg R.L."/>
            <person name="Strempel S."/>
            <person name="Sturgill D."/>
            <person name="Sutton G."/>
            <person name="Sutton G.G."/>
            <person name="Tao W."/>
            <person name="Teichmann S."/>
            <person name="Tobari Y.N."/>
            <person name="Tomimura Y."/>
            <person name="Tsolas J.M."/>
            <person name="Valente V.L."/>
            <person name="Venter E."/>
            <person name="Venter J.C."/>
            <person name="Vicario S."/>
            <person name="Vieira F.G."/>
            <person name="Vilella A.J."/>
            <person name="Villasante A."/>
            <person name="Walenz B."/>
            <person name="Wang J."/>
            <person name="Wasserman M."/>
            <person name="Watts T."/>
            <person name="Wilson D."/>
            <person name="Wilson R.K."/>
            <person name="Wing R.A."/>
            <person name="Wolfner M.F."/>
            <person name="Wong A."/>
            <person name="Wong G.K."/>
            <person name="Wu C.I."/>
            <person name="Wu G."/>
            <person name="Yamamoto D."/>
            <person name="Yang H.P."/>
            <person name="Yang S.P."/>
            <person name="Yorke J.A."/>
            <person name="Yoshida K."/>
            <person name="Zdobnov E."/>
            <person name="Zhang P."/>
            <person name="Zhang Y."/>
            <person name="Zimin A.V."/>
            <person name="Baldwin J."/>
            <person name="Abdouelleil A."/>
            <person name="Abdulkadir J."/>
            <person name="Abebe A."/>
            <person name="Abera B."/>
            <person name="Abreu J."/>
            <person name="Acer S.C."/>
            <person name="Aftuck L."/>
            <person name="Alexander A."/>
            <person name="An P."/>
            <person name="Anderson E."/>
            <person name="Anderson S."/>
            <person name="Arachi H."/>
            <person name="Azer M."/>
            <person name="Bachantsang P."/>
            <person name="Barry A."/>
            <person name="Bayul T."/>
            <person name="Berlin A."/>
            <person name="Bessette D."/>
            <person name="Bloom T."/>
            <person name="Blye J."/>
            <person name="Boguslavskiy L."/>
            <person name="Bonnet C."/>
            <person name="Boukhgalter B."/>
            <person name="Bourzgui I."/>
            <person name="Brown A."/>
            <person name="Cahill P."/>
            <person name="Channer S."/>
            <person name="Cheshatsang Y."/>
            <person name="Chuda L."/>
            <person name="Citroen M."/>
            <person name="Collymore A."/>
            <person name="Cooke P."/>
            <person name="Costello M."/>
            <person name="D'Aco K."/>
            <person name="Daza R."/>
            <person name="De Haan G."/>
            <person name="DeGray S."/>
            <person name="DeMaso C."/>
            <person name="Dhargay N."/>
            <person name="Dooley K."/>
            <person name="Dooley E."/>
            <person name="Doricent M."/>
            <person name="Dorje P."/>
            <person name="Dorjee K."/>
            <person name="Dupes A."/>
            <person name="Elong R."/>
            <person name="Falk J."/>
            <person name="Farina A."/>
            <person name="Faro S."/>
            <person name="Ferguson D."/>
            <person name="Fisher S."/>
            <person name="Foley C.D."/>
            <person name="Franke A."/>
            <person name="Friedrich D."/>
            <person name="Gadbois L."/>
            <person name="Gearin G."/>
            <person name="Gearin C.R."/>
            <person name="Giannoukos G."/>
            <person name="Goode T."/>
            <person name="Graham J."/>
            <person name="Grandbois E."/>
            <person name="Grewal S."/>
            <person name="Gyaltsen K."/>
            <person name="Hafez N."/>
            <person name="Hagos B."/>
            <person name="Hall J."/>
            <person name="Henson C."/>
            <person name="Hollinger A."/>
            <person name="Honan T."/>
            <person name="Huard M.D."/>
            <person name="Hughes L."/>
            <person name="Hurhula B."/>
            <person name="Husby M.E."/>
            <person name="Kamat A."/>
            <person name="Kanga B."/>
            <person name="Kashin S."/>
            <person name="Khazanovich D."/>
            <person name="Kisner P."/>
            <person name="Lance K."/>
            <person name="Lara M."/>
            <person name="Lee W."/>
            <person name="Lennon N."/>
            <person name="Letendre F."/>
            <person name="LeVine R."/>
            <person name="Lipovsky A."/>
            <person name="Liu X."/>
            <person name="Liu J."/>
            <person name="Liu S."/>
            <person name="Lokyitsang T."/>
            <person name="Lokyitsang Y."/>
            <person name="Lubonja R."/>
            <person name="Lui A."/>
            <person name="MacDonald P."/>
            <person name="Magnisalis V."/>
            <person name="Maru K."/>
            <person name="Matthews C."/>
            <person name="McCusker W."/>
            <person name="McDonough S."/>
            <person name="Mehta T."/>
            <person name="Meldrim J."/>
            <person name="Meneus L."/>
            <person name="Mihai O."/>
            <person name="Mihalev A."/>
            <person name="Mihova T."/>
            <person name="Mittelman R."/>
            <person name="Mlenga V."/>
            <person name="Montmayeur A."/>
            <person name="Mulrain L."/>
            <person name="Navidi A."/>
            <person name="Naylor J."/>
            <person name="Negash T."/>
            <person name="Nguyen T."/>
            <person name="Nguyen N."/>
            <person name="Nicol R."/>
            <person name="Norbu C."/>
            <person name="Norbu N."/>
            <person name="Novod N."/>
            <person name="O'Neill B."/>
            <person name="Osman S."/>
            <person name="Markiewicz E."/>
            <person name="Oyono O.L."/>
            <person name="Patti C."/>
            <person name="Phunkhang P."/>
            <person name="Pierre F."/>
            <person name="Priest M."/>
            <person name="Raghuraman S."/>
            <person name="Rege F."/>
            <person name="Reyes R."/>
            <person name="Rise C."/>
            <person name="Rogov P."/>
            <person name="Ross K."/>
            <person name="Ryan E."/>
            <person name="Settipalli S."/>
            <person name="Shea T."/>
            <person name="Sherpa N."/>
            <person name="Shi L."/>
            <person name="Shih D."/>
            <person name="Sparrow T."/>
            <person name="Spaulding J."/>
            <person name="Stalker J."/>
            <person name="Stange-Thomann N."/>
            <person name="Stavropoulos S."/>
            <person name="Stone C."/>
            <person name="Strader C."/>
            <person name="Tesfaye S."/>
            <person name="Thomson T."/>
            <person name="Thoulutsang Y."/>
            <person name="Thoulutsang D."/>
            <person name="Topham K."/>
            <person name="Topping I."/>
            <person name="Tsamla T."/>
            <person name="Vassiliev H."/>
            <person name="Vo A."/>
            <person name="Wangchuk T."/>
            <person name="Wangdi T."/>
            <person name="Weiand M."/>
            <person name="Wilkinson J."/>
            <person name="Wilson A."/>
            <person name="Yadav S."/>
            <person name="Young G."/>
            <person name="Yu Q."/>
            <person name="Zembek L."/>
            <person name="Zhong D."/>
            <person name="Zimmer A."/>
            <person name="Zwirko Z."/>
            <person name="Jaffe D.B."/>
            <person name="Alvarez P."/>
            <person name="Brockman W."/>
            <person name="Butler J."/>
            <person name="Chin C."/>
            <person name="Gnerre S."/>
            <person name="Grabherr M."/>
            <person name="Kleber M."/>
            <person name="Mauceli E."/>
            <person name="MacCallum I."/>
        </authorList>
    </citation>
    <scope>NUCLEOTIDE SEQUENCE [LARGE SCALE GENOMIC DNA]</scope>
    <source>
        <strain evidence="2">Rob3c / Tucson 14021-0248.25</strain>
    </source>
</reference>
<dbReference type="EMBL" id="CH480817">
    <property type="protein sequence ID" value="EDW50229.1"/>
    <property type="molecule type" value="Genomic_DNA"/>
</dbReference>
<accession>B4HTF8</accession>
<sequence>MSKSNYESIFDSIKVTQAHGPQPKNLAENCRSSSQAVNQSVSQPASQTFWTNVPGALRLDLGEKLTLAT</sequence>
<proteinExistence type="predicted"/>
<dbReference type="HOGENOM" id="CLU_2778584_0_0_1"/>
<gene>
    <name evidence="1" type="primary">Dsec\GM14508</name>
    <name evidence="1" type="ORF">Dsec_GM14508</name>
</gene>
<evidence type="ECO:0000313" key="1">
    <source>
        <dbReference type="EMBL" id="EDW50229.1"/>
    </source>
</evidence>
<organism evidence="2">
    <name type="scientific">Drosophila sechellia</name>
    <name type="common">Fruit fly</name>
    <dbReference type="NCBI Taxonomy" id="7238"/>
    <lineage>
        <taxon>Eukaryota</taxon>
        <taxon>Metazoa</taxon>
        <taxon>Ecdysozoa</taxon>
        <taxon>Arthropoda</taxon>
        <taxon>Hexapoda</taxon>
        <taxon>Insecta</taxon>
        <taxon>Pterygota</taxon>
        <taxon>Neoptera</taxon>
        <taxon>Endopterygota</taxon>
        <taxon>Diptera</taxon>
        <taxon>Brachycera</taxon>
        <taxon>Muscomorpha</taxon>
        <taxon>Ephydroidea</taxon>
        <taxon>Drosophilidae</taxon>
        <taxon>Drosophila</taxon>
        <taxon>Sophophora</taxon>
    </lineage>
</organism>
<name>B4HTF8_DROSE</name>
<dbReference type="AlphaFoldDB" id="B4HTF8"/>